<reference evidence="2 3" key="1">
    <citation type="submission" date="2024-04" db="EMBL/GenBank/DDBJ databases">
        <authorList>
            <person name="Fracassetti M."/>
        </authorList>
    </citation>
    <scope>NUCLEOTIDE SEQUENCE [LARGE SCALE GENOMIC DNA]</scope>
</reference>
<dbReference type="PANTHER" id="PTHR31343:SF8">
    <property type="entry name" value="OS07G0246600 PROTEIN"/>
    <property type="match status" value="1"/>
</dbReference>
<organism evidence="2 3">
    <name type="scientific">Linum trigynum</name>
    <dbReference type="NCBI Taxonomy" id="586398"/>
    <lineage>
        <taxon>Eukaryota</taxon>
        <taxon>Viridiplantae</taxon>
        <taxon>Streptophyta</taxon>
        <taxon>Embryophyta</taxon>
        <taxon>Tracheophyta</taxon>
        <taxon>Spermatophyta</taxon>
        <taxon>Magnoliopsida</taxon>
        <taxon>eudicotyledons</taxon>
        <taxon>Gunneridae</taxon>
        <taxon>Pentapetalae</taxon>
        <taxon>rosids</taxon>
        <taxon>fabids</taxon>
        <taxon>Malpighiales</taxon>
        <taxon>Linaceae</taxon>
        <taxon>Linum</taxon>
    </lineage>
</organism>
<dbReference type="PANTHER" id="PTHR31343">
    <property type="entry name" value="T15D22.8"/>
    <property type="match status" value="1"/>
</dbReference>
<feature type="compositionally biased region" description="Basic and acidic residues" evidence="1">
    <location>
        <begin position="212"/>
        <end position="225"/>
    </location>
</feature>
<gene>
    <name evidence="2" type="ORF">LTRI10_LOCUS37638</name>
</gene>
<dbReference type="Pfam" id="PF05623">
    <property type="entry name" value="DUF789"/>
    <property type="match status" value="1"/>
</dbReference>
<dbReference type="InterPro" id="IPR008507">
    <property type="entry name" value="DUF789"/>
</dbReference>
<feature type="compositionally biased region" description="Low complexity" evidence="1">
    <location>
        <begin position="42"/>
        <end position="71"/>
    </location>
</feature>
<feature type="compositionally biased region" description="Basic and acidic residues" evidence="1">
    <location>
        <begin position="84"/>
        <end position="93"/>
    </location>
</feature>
<dbReference type="Proteomes" id="UP001497516">
    <property type="component" value="Chromosome 6"/>
</dbReference>
<feature type="region of interest" description="Disordered" evidence="1">
    <location>
        <begin position="202"/>
        <end position="279"/>
    </location>
</feature>
<keyword evidence="3" id="KW-1185">Reference proteome</keyword>
<evidence type="ECO:0000256" key="1">
    <source>
        <dbReference type="SAM" id="MobiDB-lite"/>
    </source>
</evidence>
<name>A0AAV2FGA0_9ROSI</name>
<dbReference type="EMBL" id="OZ034819">
    <property type="protein sequence ID" value="CAL1397331.1"/>
    <property type="molecule type" value="Genomic_DNA"/>
</dbReference>
<dbReference type="AlphaFoldDB" id="A0AAV2FGA0"/>
<proteinExistence type="predicted"/>
<protein>
    <submittedName>
        <fullName evidence="2">Uncharacterized protein</fullName>
    </submittedName>
</protein>
<sequence length="447" mass="50295">MSGSGGVTTARARGDGRFYVSPAMRKPHVQLQQQQQRRRHQQNSQQPQQQQQQQQPQQRYQPQQQQHQQQQKPANPPMNGTSPEIEKRVDADQCRSSSTSSTASNCSVPGRPSTDGIHTNLDRFLEFTTPVVAAQLQPKTSVKGWRRGEEHHQHPYFVLDDLWESLKEWSAYGVGVPLLLDGSETVIQYYVPYLSGIQLYKDASKQSTRRRHGEDSDTESSRETSSDSSSDYGGAKHGARGPWNQQNGVDSNVPIPNGLPLRSKPSRGSSSDENDISNNPGQLIFEYMEHESPFHRQPLADQIAVLASQFPELKTCKSYDLTPASWMSVAWYPIYRIPTGPTLQNLDACFLTFHSLSTPSAFQGRNTDGIPINGTRMDAQSADMSKLSLYSFGLASYKLKASFWIPNGTYDCPKVNSLQRAAETWLRLLQVNHPDYMFFVSHSSSWR</sequence>
<evidence type="ECO:0000313" key="2">
    <source>
        <dbReference type="EMBL" id="CAL1397331.1"/>
    </source>
</evidence>
<feature type="compositionally biased region" description="Polar residues" evidence="1">
    <location>
        <begin position="266"/>
        <end position="279"/>
    </location>
</feature>
<accession>A0AAV2FGA0</accession>
<evidence type="ECO:0000313" key="3">
    <source>
        <dbReference type="Proteomes" id="UP001497516"/>
    </source>
</evidence>
<feature type="region of interest" description="Disordered" evidence="1">
    <location>
        <begin position="1"/>
        <end position="114"/>
    </location>
</feature>